<name>A0A5C3NWQ9_9APHY</name>
<keyword evidence="1" id="KW-1133">Transmembrane helix</keyword>
<feature type="chain" id="PRO_5022948078" description="TRP C-terminal domain-containing protein" evidence="2">
    <location>
        <begin position="26"/>
        <end position="566"/>
    </location>
</feature>
<dbReference type="EMBL" id="ML211596">
    <property type="protein sequence ID" value="TFK81502.1"/>
    <property type="molecule type" value="Genomic_DNA"/>
</dbReference>
<gene>
    <name evidence="3" type="ORF">K466DRAFT_633317</name>
</gene>
<dbReference type="Proteomes" id="UP000308197">
    <property type="component" value="Unassembled WGS sequence"/>
</dbReference>
<sequence length="566" mass="61605">MRRIHRRRRISFLLLLSALALRTSATNFEQCIADVRSGAWGTLGGTDSHGIPVSNISEATAITYDMCIRACGPRPEPFDWPAFYQQFSSWLLPYFALLSQLPFGAESRLSNLSSVLLTVGSPALAAYSLALTALNRRWVTRRFRVFSYPNAQHAATVLGDLQGVPIRLSHEDGLFPSLVVLPQNDDWWRELELGLKHSSTWSIAAVTSIGWVVIAYILTIVDSFTPLQSGVPPPFRPLGILNLFGKGVGFVWLWLVPIVYGWIQVSPICDTARLRRLFKNADLYAYTATPGSAEGVKVTCASSLRGLTIASHPEHTDVALADAQLCAPVFNYARLFSARIPVSDMVPWMPSGAVPQSSNRTGSLEQVLRYCGAPPSGLTTRTRLDVYERIALASIAAVALQWGTTGAAMIVVYFSPTVGLGCESGAFLLYGVVATLVWLLMLASSILAHHAHPRSHRMDFCDAGVPTHIASTLSVLLRRLGKILAALNTAWIILANIAQFSNFFDRCWCNSCALSLGSRAFSVIHATASDIAYMKSGWIGGVILATGCALSFVLLIHVLLDPLSND</sequence>
<keyword evidence="2" id="KW-0732">Signal</keyword>
<dbReference type="STRING" id="1314778.A0A5C3NWQ9"/>
<protein>
    <recommendedName>
        <fullName evidence="5">TRP C-terminal domain-containing protein</fullName>
    </recommendedName>
</protein>
<evidence type="ECO:0000256" key="2">
    <source>
        <dbReference type="SAM" id="SignalP"/>
    </source>
</evidence>
<evidence type="ECO:0000313" key="4">
    <source>
        <dbReference type="Proteomes" id="UP000308197"/>
    </source>
</evidence>
<evidence type="ECO:0000313" key="3">
    <source>
        <dbReference type="EMBL" id="TFK81502.1"/>
    </source>
</evidence>
<dbReference type="AlphaFoldDB" id="A0A5C3NWQ9"/>
<accession>A0A5C3NWQ9</accession>
<evidence type="ECO:0000256" key="1">
    <source>
        <dbReference type="SAM" id="Phobius"/>
    </source>
</evidence>
<feature type="transmembrane region" description="Helical" evidence="1">
    <location>
        <begin position="538"/>
        <end position="560"/>
    </location>
</feature>
<feature type="transmembrane region" description="Helical" evidence="1">
    <location>
        <begin position="241"/>
        <end position="263"/>
    </location>
</feature>
<feature type="transmembrane region" description="Helical" evidence="1">
    <location>
        <begin position="427"/>
        <end position="448"/>
    </location>
</feature>
<dbReference type="InParanoid" id="A0A5C3NWQ9"/>
<evidence type="ECO:0008006" key="5">
    <source>
        <dbReference type="Google" id="ProtNLM"/>
    </source>
</evidence>
<reference evidence="3 4" key="1">
    <citation type="journal article" date="2019" name="Nat. Ecol. Evol.">
        <title>Megaphylogeny resolves global patterns of mushroom evolution.</title>
        <authorList>
            <person name="Varga T."/>
            <person name="Krizsan K."/>
            <person name="Foldi C."/>
            <person name="Dima B."/>
            <person name="Sanchez-Garcia M."/>
            <person name="Sanchez-Ramirez S."/>
            <person name="Szollosi G.J."/>
            <person name="Szarkandi J.G."/>
            <person name="Papp V."/>
            <person name="Albert L."/>
            <person name="Andreopoulos W."/>
            <person name="Angelini C."/>
            <person name="Antonin V."/>
            <person name="Barry K.W."/>
            <person name="Bougher N.L."/>
            <person name="Buchanan P."/>
            <person name="Buyck B."/>
            <person name="Bense V."/>
            <person name="Catcheside P."/>
            <person name="Chovatia M."/>
            <person name="Cooper J."/>
            <person name="Damon W."/>
            <person name="Desjardin D."/>
            <person name="Finy P."/>
            <person name="Geml J."/>
            <person name="Haridas S."/>
            <person name="Hughes K."/>
            <person name="Justo A."/>
            <person name="Karasinski D."/>
            <person name="Kautmanova I."/>
            <person name="Kiss B."/>
            <person name="Kocsube S."/>
            <person name="Kotiranta H."/>
            <person name="LaButti K.M."/>
            <person name="Lechner B.E."/>
            <person name="Liimatainen K."/>
            <person name="Lipzen A."/>
            <person name="Lukacs Z."/>
            <person name="Mihaltcheva S."/>
            <person name="Morgado L.N."/>
            <person name="Niskanen T."/>
            <person name="Noordeloos M.E."/>
            <person name="Ohm R.A."/>
            <person name="Ortiz-Santana B."/>
            <person name="Ovrebo C."/>
            <person name="Racz N."/>
            <person name="Riley R."/>
            <person name="Savchenko A."/>
            <person name="Shiryaev A."/>
            <person name="Soop K."/>
            <person name="Spirin V."/>
            <person name="Szebenyi C."/>
            <person name="Tomsovsky M."/>
            <person name="Tulloss R.E."/>
            <person name="Uehling J."/>
            <person name="Grigoriev I.V."/>
            <person name="Vagvolgyi C."/>
            <person name="Papp T."/>
            <person name="Martin F.M."/>
            <person name="Miettinen O."/>
            <person name="Hibbett D.S."/>
            <person name="Nagy L.G."/>
        </authorList>
    </citation>
    <scope>NUCLEOTIDE SEQUENCE [LARGE SCALE GENOMIC DNA]</scope>
    <source>
        <strain evidence="3 4">HHB13444</strain>
    </source>
</reference>
<keyword evidence="1" id="KW-0812">Transmembrane</keyword>
<organism evidence="3 4">
    <name type="scientific">Polyporus arcularius HHB13444</name>
    <dbReference type="NCBI Taxonomy" id="1314778"/>
    <lineage>
        <taxon>Eukaryota</taxon>
        <taxon>Fungi</taxon>
        <taxon>Dikarya</taxon>
        <taxon>Basidiomycota</taxon>
        <taxon>Agaricomycotina</taxon>
        <taxon>Agaricomycetes</taxon>
        <taxon>Polyporales</taxon>
        <taxon>Polyporaceae</taxon>
        <taxon>Polyporus</taxon>
    </lineage>
</organism>
<keyword evidence="1" id="KW-0472">Membrane</keyword>
<keyword evidence="4" id="KW-1185">Reference proteome</keyword>
<feature type="signal peptide" evidence="2">
    <location>
        <begin position="1"/>
        <end position="25"/>
    </location>
</feature>
<feature type="transmembrane region" description="Helical" evidence="1">
    <location>
        <begin position="201"/>
        <end position="221"/>
    </location>
</feature>
<feature type="transmembrane region" description="Helical" evidence="1">
    <location>
        <begin position="390"/>
        <end position="415"/>
    </location>
</feature>
<proteinExistence type="predicted"/>